<dbReference type="OrthoDB" id="3739319at2"/>
<accession>A0A417XW63</accession>
<protein>
    <submittedName>
        <fullName evidence="1">Uncharacterized protein</fullName>
    </submittedName>
</protein>
<gene>
    <name evidence="1" type="ORF">D0Z08_24125</name>
</gene>
<sequence>MAVSLRRPPHLALWLVGATILVMLGALGGSVTPPPTSSRDRIGLADGLLCPPPPGLAPLITAVPIPLDAIGCALGAADVEVLTQFRRPDGTMLVRRHRTLIGVPALVNADPDLLPDLVVTPTIRNLHEFAVRIERLMTETSTLPVSVELIVNDPTAGGSLPRDRMHLGYDARDTRAPRLFHSVIGIGEEANGDPRVQLENDAAYGIKTPAALTVVGGLFDGESLDRTDPLGGRLTYTPMPPTSTIDLGIGERYRVGLGASQPVTLDAQVEMVTGANEKRATAHLDPLPQSVEASYVPGATADQRTVTVTSSAIVDDVDLAYRETESEVPLLGAVLHATDLPTLVTVEQTAERAGAVDTNGAFGSVEFGLADGDPVLGTADGPYVKLLDDGTHSSVAARIDGLRRASVDATDTIHADLEVTPAGRKPVAIDVERPGLDVTGSVADLPEHLTLDADLDGPVVTYDGHGQGLDDLAIEAVADDPLFARATDLRAHATDIPAAFVFEVRKRHVEPNPGVVLLDGVEVTSSAPIGTVEFEADDGGASVLPAGAGATYLDTPARFAIAARVTDFERVSLLNRIGGWTELGTTLGAGPFHVKVQTNDPTVPNDALLIEGDVVDLPHVLDARVRPPSETHDGTLEIDADADIGAIDLRVEPQLPLMERQGADPDVAIVGLEGIPAELTADVVMSDSGASVTLDHAIDEVDVTLTSGPLGQIGDDEDDSGAYLRALPGQFTARGRLHGVTGLSFAADPLLVDIDTTQAQPFSIDAQIDDPTDSVPTATITGAIQDLPSSLTFSEDADGFLWEAEDPIGSLTLDATNLPGGALNDGGVHFADLEISQIPESFRIRVGGDTTGVEVLSAGSIGRIAAQVSDAPHAPLGSFEGNDNAVLLESLDAVGDTPASFTAFVRIHDLQRALYTTTGEASSEMDVAFGGTDPAAITVNADTTALDLGASVADPPQWFTFGNTTGDSTILDWDAATSTDADINFVIDDAAAADLLIDDIAPHTKFCLSTAHAGCETRVESPHEIEDDEFYTIPGLFHTYLRTTGEQGPITMNGVVCLKPVGVDATWHPVCEWQGTTNSAHQVSFHGVQVTDYQVDAHSGDSVELDGDGDPQEDDLVGVHLDVPSFRGKIHYQANQDGDATTVDSGSVKEFESIGEVPFSADHWELVGDTTGIPFLRIGGSFDCGSDSALRIDVPVLGLIDIFDLPGIC</sequence>
<proteinExistence type="predicted"/>
<dbReference type="AlphaFoldDB" id="A0A417XW63"/>
<dbReference type="RefSeq" id="WP_118927835.1">
    <property type="nucleotide sequence ID" value="NZ_QXGH01000031.1"/>
</dbReference>
<evidence type="ECO:0000313" key="2">
    <source>
        <dbReference type="Proteomes" id="UP000283644"/>
    </source>
</evidence>
<name>A0A417XW63_9ACTN</name>
<evidence type="ECO:0000313" key="1">
    <source>
        <dbReference type="EMBL" id="RHW24606.1"/>
    </source>
</evidence>
<dbReference type="Proteomes" id="UP000283644">
    <property type="component" value="Unassembled WGS sequence"/>
</dbReference>
<reference evidence="1 2" key="1">
    <citation type="submission" date="2018-09" db="EMBL/GenBank/DDBJ databases">
        <title>Genome sequencing of Nocardioides immobilis CCTCC AB 2017083 for comparison to Nocardioides silvaticus.</title>
        <authorList>
            <person name="Li C."/>
            <person name="Wang G."/>
        </authorList>
    </citation>
    <scope>NUCLEOTIDE SEQUENCE [LARGE SCALE GENOMIC DNA]</scope>
    <source>
        <strain evidence="1 2">CCTCC AB 2017083</strain>
    </source>
</reference>
<organism evidence="1 2">
    <name type="scientific">Nocardioides immobilis</name>
    <dbReference type="NCBI Taxonomy" id="2049295"/>
    <lineage>
        <taxon>Bacteria</taxon>
        <taxon>Bacillati</taxon>
        <taxon>Actinomycetota</taxon>
        <taxon>Actinomycetes</taxon>
        <taxon>Propionibacteriales</taxon>
        <taxon>Nocardioidaceae</taxon>
        <taxon>Nocardioides</taxon>
    </lineage>
</organism>
<dbReference type="EMBL" id="QXGH01000031">
    <property type="protein sequence ID" value="RHW24606.1"/>
    <property type="molecule type" value="Genomic_DNA"/>
</dbReference>
<keyword evidence="2" id="KW-1185">Reference proteome</keyword>
<comment type="caution">
    <text evidence="1">The sequence shown here is derived from an EMBL/GenBank/DDBJ whole genome shotgun (WGS) entry which is preliminary data.</text>
</comment>